<name>A0A2V1EDI0_9PLEO</name>
<dbReference type="SUPFAM" id="SSF55724">
    <property type="entry name" value="Mog1p/PsbP-like"/>
    <property type="match status" value="1"/>
</dbReference>
<dbReference type="STRING" id="97972.A0A2V1EDI0"/>
<keyword evidence="5" id="KW-1185">Reference proteome</keyword>
<evidence type="ECO:0000313" key="4">
    <source>
        <dbReference type="EMBL" id="PVI07724.1"/>
    </source>
</evidence>
<dbReference type="PANTHER" id="PTHR15837">
    <property type="entry name" value="RAN GUANINE NUCLEOTIDE RELEASE FACTOR"/>
    <property type="match status" value="1"/>
</dbReference>
<sequence>MSFKPTPLFGGAITVDLPSTYGDTSQIRQVPDHQEVYLDTNGYSGVIFEILEYVDKPDEEALQYHFADLVDGTGDATNLLNQGKGVMENTHPVHTLTFIQTPPPPTPSSAHRKAPDYIAIHLLLLRLKDHGTDILITINAPHYPGEYEKPPSQEGDGGETTTKLMKDADELRERVLASFDVREWGLFQG</sequence>
<dbReference type="InterPro" id="IPR016123">
    <property type="entry name" value="Mog1/PsbP_a/b/a-sand"/>
</dbReference>
<protein>
    <submittedName>
        <fullName evidence="4">Mog1p/PsbP-like protein</fullName>
    </submittedName>
</protein>
<comment type="similarity">
    <text evidence="1">Belongs to the MOG1 family.</text>
</comment>
<organism evidence="4 5">
    <name type="scientific">Periconia macrospinosa</name>
    <dbReference type="NCBI Taxonomy" id="97972"/>
    <lineage>
        <taxon>Eukaryota</taxon>
        <taxon>Fungi</taxon>
        <taxon>Dikarya</taxon>
        <taxon>Ascomycota</taxon>
        <taxon>Pezizomycotina</taxon>
        <taxon>Dothideomycetes</taxon>
        <taxon>Pleosporomycetidae</taxon>
        <taxon>Pleosporales</taxon>
        <taxon>Massarineae</taxon>
        <taxon>Periconiaceae</taxon>
        <taxon>Periconia</taxon>
    </lineage>
</organism>
<dbReference type="Gene3D" id="3.40.1000.10">
    <property type="entry name" value="Mog1/PsbP, alpha/beta/alpha sandwich"/>
    <property type="match status" value="1"/>
</dbReference>
<dbReference type="EMBL" id="KZ805303">
    <property type="protein sequence ID" value="PVI07724.1"/>
    <property type="molecule type" value="Genomic_DNA"/>
</dbReference>
<keyword evidence="3" id="KW-0653">Protein transport</keyword>
<reference evidence="4 5" key="1">
    <citation type="journal article" date="2018" name="Sci. Rep.">
        <title>Comparative genomics provides insights into the lifestyle and reveals functional heterogeneity of dark septate endophytic fungi.</title>
        <authorList>
            <person name="Knapp D.G."/>
            <person name="Nemeth J.B."/>
            <person name="Barry K."/>
            <person name="Hainaut M."/>
            <person name="Henrissat B."/>
            <person name="Johnson J."/>
            <person name="Kuo A."/>
            <person name="Lim J.H.P."/>
            <person name="Lipzen A."/>
            <person name="Nolan M."/>
            <person name="Ohm R.A."/>
            <person name="Tamas L."/>
            <person name="Grigoriev I.V."/>
            <person name="Spatafora J.W."/>
            <person name="Nagy L.G."/>
            <person name="Kovacs G.M."/>
        </authorList>
    </citation>
    <scope>NUCLEOTIDE SEQUENCE [LARGE SCALE GENOMIC DNA]</scope>
    <source>
        <strain evidence="4 5">DSE2036</strain>
    </source>
</reference>
<accession>A0A2V1EDI0</accession>
<dbReference type="GO" id="GO:0005634">
    <property type="term" value="C:nucleus"/>
    <property type="evidence" value="ECO:0007669"/>
    <property type="project" value="TreeGrafter"/>
</dbReference>
<proteinExistence type="inferred from homology"/>
<dbReference type="PANTHER" id="PTHR15837:SF0">
    <property type="entry name" value="RAN GUANINE NUCLEOTIDE RELEASE FACTOR"/>
    <property type="match status" value="1"/>
</dbReference>
<dbReference type="GO" id="GO:0031267">
    <property type="term" value="F:small GTPase binding"/>
    <property type="evidence" value="ECO:0007669"/>
    <property type="project" value="TreeGrafter"/>
</dbReference>
<evidence type="ECO:0000256" key="1">
    <source>
        <dbReference type="ARBA" id="ARBA00010307"/>
    </source>
</evidence>
<keyword evidence="2" id="KW-0813">Transport</keyword>
<dbReference type="Pfam" id="PF04603">
    <property type="entry name" value="Mog1"/>
    <property type="match status" value="1"/>
</dbReference>
<evidence type="ECO:0000256" key="2">
    <source>
        <dbReference type="ARBA" id="ARBA00022448"/>
    </source>
</evidence>
<gene>
    <name evidence="4" type="ORF">DM02DRAFT_288700</name>
</gene>
<dbReference type="InterPro" id="IPR007681">
    <property type="entry name" value="Mog1"/>
</dbReference>
<dbReference type="OrthoDB" id="10255285at2759"/>
<dbReference type="AlphaFoldDB" id="A0A2V1EDI0"/>
<dbReference type="Proteomes" id="UP000244855">
    <property type="component" value="Unassembled WGS sequence"/>
</dbReference>
<dbReference type="GO" id="GO:0006606">
    <property type="term" value="P:protein import into nucleus"/>
    <property type="evidence" value="ECO:0007669"/>
    <property type="project" value="TreeGrafter"/>
</dbReference>
<evidence type="ECO:0000313" key="5">
    <source>
        <dbReference type="Proteomes" id="UP000244855"/>
    </source>
</evidence>
<evidence type="ECO:0000256" key="3">
    <source>
        <dbReference type="ARBA" id="ARBA00022927"/>
    </source>
</evidence>
<dbReference type="GO" id="GO:0005085">
    <property type="term" value="F:guanyl-nucleotide exchange factor activity"/>
    <property type="evidence" value="ECO:0007669"/>
    <property type="project" value="TreeGrafter"/>
</dbReference>